<evidence type="ECO:0000313" key="3">
    <source>
        <dbReference type="RefSeq" id="XP_005106621.1"/>
    </source>
</evidence>
<evidence type="ECO:0000256" key="1">
    <source>
        <dbReference type="SAM" id="SignalP"/>
    </source>
</evidence>
<dbReference type="SUPFAM" id="SSF54593">
    <property type="entry name" value="Glyoxalase/Bleomycin resistance protein/Dihydroxybiphenyl dioxygenase"/>
    <property type="match status" value="2"/>
</dbReference>
<organism evidence="2 3">
    <name type="scientific">Aplysia californica</name>
    <name type="common">California sea hare</name>
    <dbReference type="NCBI Taxonomy" id="6500"/>
    <lineage>
        <taxon>Eukaryota</taxon>
        <taxon>Metazoa</taxon>
        <taxon>Spiralia</taxon>
        <taxon>Lophotrochozoa</taxon>
        <taxon>Mollusca</taxon>
        <taxon>Gastropoda</taxon>
        <taxon>Heterobranchia</taxon>
        <taxon>Euthyneura</taxon>
        <taxon>Tectipleura</taxon>
        <taxon>Aplysiida</taxon>
        <taxon>Aplysioidea</taxon>
        <taxon>Aplysiidae</taxon>
        <taxon>Aplysia</taxon>
    </lineage>
</organism>
<dbReference type="Gene3D" id="3.10.180.10">
    <property type="entry name" value="2,3-Dihydroxybiphenyl 1,2-Dioxygenase, domain 1"/>
    <property type="match status" value="1"/>
</dbReference>
<name>A0ABM0K1L7_APLCA</name>
<dbReference type="Proteomes" id="UP000694888">
    <property type="component" value="Unplaced"/>
</dbReference>
<gene>
    <name evidence="3" type="primary">LOC101857434</name>
</gene>
<dbReference type="GeneID" id="101857434"/>
<proteinExistence type="predicted"/>
<protein>
    <submittedName>
        <fullName evidence="3">Uncharacterized protein LOC101857434</fullName>
    </submittedName>
</protein>
<sequence length="521" mass="58376">MSPRRPDKGWTFAFVLCSVCVHMAATKLGSLRGIGYMTVTTDDLELSTKFYTEVLGGMQVKELSFSLHGDDHYYRYFQKEILEARTQGVDPQSLHVPDISDSGDYEVRGEFVVFGNGIIQLQTFSKRGNHSEVFRAHEPHTSPAIVPAPHFCFWVKDSANFNHYIHELEANAARLGMPNVRVNRPVPLASESDRATVPEEKLGVTFTDGDFAGVSFAYFKGPTGEQLELFQILNQSRYHVGEEWCKRRAVSPAFVSNYSDNSYKRNAGYSGQLYGLFQFGTRTADLATSVKFYTQVLGAQLIQKPIQAVNVRGDDAAYMLFHKEIWDALRWKTSRRDIGIADLWDSGNNRLDHRFNLFDNYVVETLQYTDGRDLSAPKFNPRWNHSSMAYSGDMSVSFLIDEASDFNSVVRDVEVSAKAKGFTDVLANRPVNVSSLGESVGLGQYSRPIASGPLKGLNYVFFKGWSGEHFGFVQFKDEAKAKLKAALLQYGAMSTAFPETNPWTSDGFDQFCSAYTDPIVG</sequence>
<reference evidence="3" key="1">
    <citation type="submission" date="2025-08" db="UniProtKB">
        <authorList>
            <consortium name="RefSeq"/>
        </authorList>
    </citation>
    <scope>IDENTIFICATION</scope>
</reference>
<evidence type="ECO:0000313" key="2">
    <source>
        <dbReference type="Proteomes" id="UP000694888"/>
    </source>
</evidence>
<accession>A0ABM0K1L7</accession>
<feature type="chain" id="PRO_5045978713" evidence="1">
    <location>
        <begin position="26"/>
        <end position="521"/>
    </location>
</feature>
<keyword evidence="2" id="KW-1185">Reference proteome</keyword>
<feature type="signal peptide" evidence="1">
    <location>
        <begin position="1"/>
        <end position="25"/>
    </location>
</feature>
<dbReference type="InterPro" id="IPR029068">
    <property type="entry name" value="Glyas_Bleomycin-R_OHBP_Dase"/>
</dbReference>
<dbReference type="RefSeq" id="XP_005106621.1">
    <property type="nucleotide sequence ID" value="XM_005106564.3"/>
</dbReference>
<keyword evidence="1" id="KW-0732">Signal</keyword>